<evidence type="ECO:0000313" key="4">
    <source>
        <dbReference type="EMBL" id="EPS57975.1"/>
    </source>
</evidence>
<keyword evidence="2" id="KW-0472">Membrane</keyword>
<dbReference type="Gene3D" id="3.30.40.10">
    <property type="entry name" value="Zinc/RING finger domain, C3HC4 (zinc finger)"/>
    <property type="match status" value="1"/>
</dbReference>
<feature type="domain" description="RING-type" evidence="3">
    <location>
        <begin position="338"/>
        <end position="373"/>
    </location>
</feature>
<dbReference type="Pfam" id="PF10269">
    <property type="entry name" value="Tmemb_185A"/>
    <property type="match status" value="1"/>
</dbReference>
<dbReference type="OrthoDB" id="1711136at2759"/>
<evidence type="ECO:0000256" key="1">
    <source>
        <dbReference type="PROSITE-ProRule" id="PRU00175"/>
    </source>
</evidence>
<feature type="transmembrane region" description="Helical" evidence="2">
    <location>
        <begin position="49"/>
        <end position="70"/>
    </location>
</feature>
<sequence length="386" mass="43638">MARGRFSMPAASMSHGRHWTPFHAIVAAPLLVAFELLLCEHLESGRAVNLKIVFLPLLALEILVLVDNIWMCRALIPQYEETISGETIRETLPHFCIALSMFFFLTATAFTLLKLSGDVAGLGWWDLFVNYCVAECFVFLVSTKWYAPSSQRLSDIAAATSSSAESRYLETQNTLLGPDPPQNITLRRIRDIGIYLVAILFLVFEGTPPGAKNIPIPVIFSPLLLLQGCWFLYTVYMIFGNISQLIHHGTGFRLHLSSYSNVGFFGCWSIDERSEHSHLYSEGETRYNTFSPDEVQKMAKSDLIEEIKRLQSALALQKTSTMNFREEVEKLETEKIKCQVCFDKRINVVLLPCRHHILCSNCSVKCSKCPICRVSIGERLAVNEVW</sequence>
<name>S8BTR2_9LAMI</name>
<feature type="transmembrane region" description="Helical" evidence="2">
    <location>
        <begin position="214"/>
        <end position="239"/>
    </location>
</feature>
<dbReference type="Pfam" id="PF13920">
    <property type="entry name" value="zf-C3HC4_3"/>
    <property type="match status" value="1"/>
</dbReference>
<dbReference type="SUPFAM" id="SSF57850">
    <property type="entry name" value="RING/U-box"/>
    <property type="match status" value="1"/>
</dbReference>
<feature type="transmembrane region" description="Helical" evidence="2">
    <location>
        <begin position="192"/>
        <end position="208"/>
    </location>
</feature>
<gene>
    <name evidence="4" type="ORF">M569_16842</name>
</gene>
<keyword evidence="1" id="KW-0862">Zinc</keyword>
<reference evidence="4 5" key="1">
    <citation type="journal article" date="2013" name="BMC Genomics">
        <title>The miniature genome of a carnivorous plant Genlisea aurea contains a low number of genes and short non-coding sequences.</title>
        <authorList>
            <person name="Leushkin E.V."/>
            <person name="Sutormin R.A."/>
            <person name="Nabieva E.R."/>
            <person name="Penin A.A."/>
            <person name="Kondrashov A.S."/>
            <person name="Logacheva M.D."/>
        </authorList>
    </citation>
    <scope>NUCLEOTIDE SEQUENCE [LARGE SCALE GENOMIC DNA]</scope>
</reference>
<dbReference type="EMBL" id="AUSU01009662">
    <property type="protein sequence ID" value="EPS57975.1"/>
    <property type="molecule type" value="Genomic_DNA"/>
</dbReference>
<comment type="caution">
    <text evidence="4">The sequence shown here is derived from an EMBL/GenBank/DDBJ whole genome shotgun (WGS) entry which is preliminary data.</text>
</comment>
<feature type="transmembrane region" description="Helical" evidence="2">
    <location>
        <begin position="128"/>
        <end position="147"/>
    </location>
</feature>
<accession>S8BTR2</accession>
<dbReference type="PANTHER" id="PTHR46859">
    <property type="entry name" value="TRANSMEMBRANE FRAGILE-X-F-ASSOCIATED PROTEIN"/>
    <property type="match status" value="1"/>
</dbReference>
<dbReference type="Proteomes" id="UP000015453">
    <property type="component" value="Unassembled WGS sequence"/>
</dbReference>
<dbReference type="SMART" id="SM00184">
    <property type="entry name" value="RING"/>
    <property type="match status" value="1"/>
</dbReference>
<feature type="transmembrane region" description="Helical" evidence="2">
    <location>
        <begin position="91"/>
        <end position="113"/>
    </location>
</feature>
<dbReference type="InterPro" id="IPR001841">
    <property type="entry name" value="Znf_RING"/>
</dbReference>
<keyword evidence="1" id="KW-0479">Metal-binding</keyword>
<proteinExistence type="predicted"/>
<keyword evidence="2" id="KW-1133">Transmembrane helix</keyword>
<dbReference type="GO" id="GO:0008270">
    <property type="term" value="F:zinc ion binding"/>
    <property type="evidence" value="ECO:0007669"/>
    <property type="project" value="UniProtKB-KW"/>
</dbReference>
<keyword evidence="2" id="KW-0812">Transmembrane</keyword>
<dbReference type="PANTHER" id="PTHR46859:SF6">
    <property type="entry name" value="TRANSMEMBRANE FRAGILE-X-F-ASSOCIATED PROTEIN"/>
    <property type="match status" value="1"/>
</dbReference>
<evidence type="ECO:0000259" key="3">
    <source>
        <dbReference type="PROSITE" id="PS50089"/>
    </source>
</evidence>
<evidence type="ECO:0000313" key="5">
    <source>
        <dbReference type="Proteomes" id="UP000015453"/>
    </source>
</evidence>
<dbReference type="AlphaFoldDB" id="S8BTR2"/>
<dbReference type="InterPro" id="IPR019396">
    <property type="entry name" value="TM_Fragile-X-F-assoc"/>
</dbReference>
<dbReference type="InterPro" id="IPR013083">
    <property type="entry name" value="Znf_RING/FYVE/PHD"/>
</dbReference>
<keyword evidence="5" id="KW-1185">Reference proteome</keyword>
<evidence type="ECO:0000256" key="2">
    <source>
        <dbReference type="SAM" id="Phobius"/>
    </source>
</evidence>
<protein>
    <recommendedName>
        <fullName evidence="3">RING-type domain-containing protein</fullName>
    </recommendedName>
</protein>
<keyword evidence="1" id="KW-0863">Zinc-finger</keyword>
<dbReference type="PROSITE" id="PS50089">
    <property type="entry name" value="ZF_RING_2"/>
    <property type="match status" value="1"/>
</dbReference>
<organism evidence="4 5">
    <name type="scientific">Genlisea aurea</name>
    <dbReference type="NCBI Taxonomy" id="192259"/>
    <lineage>
        <taxon>Eukaryota</taxon>
        <taxon>Viridiplantae</taxon>
        <taxon>Streptophyta</taxon>
        <taxon>Embryophyta</taxon>
        <taxon>Tracheophyta</taxon>
        <taxon>Spermatophyta</taxon>
        <taxon>Magnoliopsida</taxon>
        <taxon>eudicotyledons</taxon>
        <taxon>Gunneridae</taxon>
        <taxon>Pentapetalae</taxon>
        <taxon>asterids</taxon>
        <taxon>lamiids</taxon>
        <taxon>Lamiales</taxon>
        <taxon>Lentibulariaceae</taxon>
        <taxon>Genlisea</taxon>
    </lineage>
</organism>